<keyword evidence="2" id="KW-1185">Reference proteome</keyword>
<evidence type="ECO:0000313" key="1">
    <source>
        <dbReference type="EMBL" id="CBY11603.1"/>
    </source>
</evidence>
<accession>E4XP15</accession>
<dbReference type="EMBL" id="FN653088">
    <property type="protein sequence ID" value="CBY11603.1"/>
    <property type="molecule type" value="Genomic_DNA"/>
</dbReference>
<name>E4XP15_OIKDI</name>
<dbReference type="AlphaFoldDB" id="E4XP15"/>
<dbReference type="Proteomes" id="UP000001307">
    <property type="component" value="Unassembled WGS sequence"/>
</dbReference>
<proteinExistence type="predicted"/>
<organism evidence="1">
    <name type="scientific">Oikopleura dioica</name>
    <name type="common">Tunicate</name>
    <dbReference type="NCBI Taxonomy" id="34765"/>
    <lineage>
        <taxon>Eukaryota</taxon>
        <taxon>Metazoa</taxon>
        <taxon>Chordata</taxon>
        <taxon>Tunicata</taxon>
        <taxon>Appendicularia</taxon>
        <taxon>Copelata</taxon>
        <taxon>Oikopleuridae</taxon>
        <taxon>Oikopleura</taxon>
    </lineage>
</organism>
<reference evidence="1" key="1">
    <citation type="journal article" date="2010" name="Science">
        <title>Plasticity of animal genome architecture unmasked by rapid evolution of a pelagic tunicate.</title>
        <authorList>
            <person name="Denoeud F."/>
            <person name="Henriet S."/>
            <person name="Mungpakdee S."/>
            <person name="Aury J.M."/>
            <person name="Da Silva C."/>
            <person name="Brinkmann H."/>
            <person name="Mikhaleva J."/>
            <person name="Olsen L.C."/>
            <person name="Jubin C."/>
            <person name="Canestro C."/>
            <person name="Bouquet J.M."/>
            <person name="Danks G."/>
            <person name="Poulain J."/>
            <person name="Campsteijn C."/>
            <person name="Adamski M."/>
            <person name="Cross I."/>
            <person name="Yadetie F."/>
            <person name="Muffato M."/>
            <person name="Louis A."/>
            <person name="Butcher S."/>
            <person name="Tsagkogeorga G."/>
            <person name="Konrad A."/>
            <person name="Singh S."/>
            <person name="Jensen M.F."/>
            <person name="Cong E.H."/>
            <person name="Eikeseth-Otteraa H."/>
            <person name="Noel B."/>
            <person name="Anthouard V."/>
            <person name="Porcel B.M."/>
            <person name="Kachouri-Lafond R."/>
            <person name="Nishino A."/>
            <person name="Ugolini M."/>
            <person name="Chourrout P."/>
            <person name="Nishida H."/>
            <person name="Aasland R."/>
            <person name="Huzurbazar S."/>
            <person name="Westhof E."/>
            <person name="Delsuc F."/>
            <person name="Lehrach H."/>
            <person name="Reinhardt R."/>
            <person name="Weissenbach J."/>
            <person name="Roy S.W."/>
            <person name="Artiguenave F."/>
            <person name="Postlethwait J.H."/>
            <person name="Manak J.R."/>
            <person name="Thompson E.M."/>
            <person name="Jaillon O."/>
            <person name="Du Pasquier L."/>
            <person name="Boudinot P."/>
            <person name="Liberles D.A."/>
            <person name="Volff J.N."/>
            <person name="Philippe H."/>
            <person name="Lenhard B."/>
            <person name="Roest Crollius H."/>
            <person name="Wincker P."/>
            <person name="Chourrout D."/>
        </authorList>
    </citation>
    <scope>NUCLEOTIDE SEQUENCE [LARGE SCALE GENOMIC DNA]</scope>
</reference>
<evidence type="ECO:0000313" key="2">
    <source>
        <dbReference type="Proteomes" id="UP000001307"/>
    </source>
</evidence>
<gene>
    <name evidence="1" type="ORF">GSOID_T00016774001</name>
</gene>
<dbReference type="InParanoid" id="E4XP15"/>
<sequence length="72" mass="8340">MDLAEMAGRSGAGAKWKRRAKRCIFHARGHRRGAEADQEEIIAGETNDVHQRWNDLQEIMRQVVKRNELRAN</sequence>
<protein>
    <submittedName>
        <fullName evidence="1">Uncharacterized protein</fullName>
    </submittedName>
</protein>